<evidence type="ECO:0000313" key="1">
    <source>
        <dbReference type="EMBL" id="VEH08973.1"/>
    </source>
</evidence>
<sequence>MPKTYVATALLVSTFVLGGCAEYEPARDIIHDQHSVVTVLVSSDSSEQLVLGELYSQALNRRGRESQIRMMAAEHNPVSILRSKAGDLYIACSGDILSFVYPEKAQEIEKEMRSDSQSNPNDPTWREETYAAVMGALGETLDATDPSNALGCADSSSALPQNILPIYRIPVLSREERLVLNEISGTISTSDLSELVVETKERNSARKVVAEYLDSKGI</sequence>
<evidence type="ECO:0000313" key="2">
    <source>
        <dbReference type="Proteomes" id="UP000271380"/>
    </source>
</evidence>
<dbReference type="PROSITE" id="PS51257">
    <property type="entry name" value="PROKAR_LIPOPROTEIN"/>
    <property type="match status" value="1"/>
</dbReference>
<reference evidence="1 2" key="1">
    <citation type="submission" date="2018-12" db="EMBL/GenBank/DDBJ databases">
        <authorList>
            <consortium name="Pathogen Informatics"/>
        </authorList>
    </citation>
    <scope>NUCLEOTIDE SEQUENCE [LARGE SCALE GENOMIC DNA]</scope>
    <source>
        <strain evidence="1 2">NCTC949</strain>
    </source>
</reference>
<proteinExistence type="predicted"/>
<dbReference type="AlphaFoldDB" id="A0AB38VUM9"/>
<dbReference type="EMBL" id="LR134377">
    <property type="protein sequence ID" value="VEH08973.1"/>
    <property type="molecule type" value="Genomic_DNA"/>
</dbReference>
<dbReference type="Gene3D" id="3.40.190.10">
    <property type="entry name" value="Periplasmic binding protein-like II"/>
    <property type="match status" value="1"/>
</dbReference>
<organism evidence="1 2">
    <name type="scientific">Corynebacterium kutscheri</name>
    <dbReference type="NCBI Taxonomy" id="35755"/>
    <lineage>
        <taxon>Bacteria</taxon>
        <taxon>Bacillati</taxon>
        <taxon>Actinomycetota</taxon>
        <taxon>Actinomycetes</taxon>
        <taxon>Mycobacteriales</taxon>
        <taxon>Corynebacteriaceae</taxon>
        <taxon>Corynebacterium</taxon>
    </lineage>
</organism>
<name>A0AB38VUM9_9CORY</name>
<protein>
    <submittedName>
        <fullName evidence="1">Secreted protein</fullName>
    </submittedName>
</protein>
<dbReference type="RefSeq" id="WP_126317055.1">
    <property type="nucleotide sequence ID" value="NZ_LR134377.1"/>
</dbReference>
<dbReference type="Proteomes" id="UP000271380">
    <property type="component" value="Chromosome"/>
</dbReference>
<accession>A0AB38VUM9</accession>
<gene>
    <name evidence="1" type="ORF">NCTC949_02099</name>
</gene>